<dbReference type="STRING" id="1798375.A2773_04480"/>
<feature type="transmembrane region" description="Helical" evidence="8">
    <location>
        <begin position="31"/>
        <end position="49"/>
    </location>
</feature>
<dbReference type="PANTHER" id="PTHR21716:SF53">
    <property type="entry name" value="PERMEASE PERM-RELATED"/>
    <property type="match status" value="1"/>
</dbReference>
<feature type="transmembrane region" description="Helical" evidence="8">
    <location>
        <begin position="191"/>
        <end position="212"/>
    </location>
</feature>
<evidence type="ECO:0000256" key="8">
    <source>
        <dbReference type="SAM" id="Phobius"/>
    </source>
</evidence>
<gene>
    <name evidence="9" type="ORF">A2773_04480</name>
</gene>
<dbReference type="GO" id="GO:0055085">
    <property type="term" value="P:transmembrane transport"/>
    <property type="evidence" value="ECO:0007669"/>
    <property type="project" value="TreeGrafter"/>
</dbReference>
<keyword evidence="7 8" id="KW-0472">Membrane</keyword>
<evidence type="ECO:0000256" key="1">
    <source>
        <dbReference type="ARBA" id="ARBA00004651"/>
    </source>
</evidence>
<feature type="transmembrane region" description="Helical" evidence="8">
    <location>
        <begin position="7"/>
        <end position="25"/>
    </location>
</feature>
<comment type="subcellular location">
    <subcellularLocation>
        <location evidence="1">Cell membrane</location>
        <topology evidence="1">Multi-pass membrane protein</topology>
    </subcellularLocation>
</comment>
<evidence type="ECO:0000313" key="9">
    <source>
        <dbReference type="EMBL" id="OGG15118.1"/>
    </source>
</evidence>
<keyword evidence="3" id="KW-0813">Transport</keyword>
<dbReference type="Proteomes" id="UP000177383">
    <property type="component" value="Unassembled WGS sequence"/>
</dbReference>
<comment type="caution">
    <text evidence="9">The sequence shown here is derived from an EMBL/GenBank/DDBJ whole genome shotgun (WGS) entry which is preliminary data.</text>
</comment>
<evidence type="ECO:0000313" key="10">
    <source>
        <dbReference type="Proteomes" id="UP000177383"/>
    </source>
</evidence>
<feature type="transmembrane region" description="Helical" evidence="8">
    <location>
        <begin position="296"/>
        <end position="314"/>
    </location>
</feature>
<dbReference type="AlphaFoldDB" id="A0A1F5ZRP0"/>
<organism evidence="9 10">
    <name type="scientific">Candidatus Gottesmanbacteria bacterium RIFCSPHIGHO2_01_FULL_39_10</name>
    <dbReference type="NCBI Taxonomy" id="1798375"/>
    <lineage>
        <taxon>Bacteria</taxon>
        <taxon>Candidatus Gottesmaniibacteriota</taxon>
    </lineage>
</organism>
<dbReference type="EMBL" id="MFJE01000005">
    <property type="protein sequence ID" value="OGG15118.1"/>
    <property type="molecule type" value="Genomic_DNA"/>
</dbReference>
<sequence>MPSKIEISHKTILFTIFFLIFLWFLIQIQEILSLVFVAFILMSAISPMADNLERFHVPRALSVLMIYVLLIALIAIAGNSIIPPLVVQTIRLGENFPALIKSILPSTTFDIQSITQQITPVGENLLKVTVGLFSNIVTLFTLFVISFYLILERKNLKSHLSVFMGDEAAKKVMTIWLKVEERLGAWVRGQVTLAFTIGLSTFFGLTLLGIPYTFPLAILAGLLEIVPIIGPIIAAIPAILVAFTISPLLALATAALYFIIQQVEANLVVPLVMRKAVGLPPLVTIIGLMIGGKLGGIGGAILAIPIFVTLETIIKEYFALKSKS</sequence>
<protein>
    <recommendedName>
        <fullName evidence="11">AI-2E family transporter</fullName>
    </recommendedName>
</protein>
<evidence type="ECO:0000256" key="6">
    <source>
        <dbReference type="ARBA" id="ARBA00022989"/>
    </source>
</evidence>
<keyword evidence="5 8" id="KW-0812">Transmembrane</keyword>
<name>A0A1F5ZRP0_9BACT</name>
<reference evidence="9 10" key="1">
    <citation type="journal article" date="2016" name="Nat. Commun.">
        <title>Thousands of microbial genomes shed light on interconnected biogeochemical processes in an aquifer system.</title>
        <authorList>
            <person name="Anantharaman K."/>
            <person name="Brown C.T."/>
            <person name="Hug L.A."/>
            <person name="Sharon I."/>
            <person name="Castelle C.J."/>
            <person name="Probst A.J."/>
            <person name="Thomas B.C."/>
            <person name="Singh A."/>
            <person name="Wilkins M.J."/>
            <person name="Karaoz U."/>
            <person name="Brodie E.L."/>
            <person name="Williams K.H."/>
            <person name="Hubbard S.S."/>
            <person name="Banfield J.F."/>
        </authorList>
    </citation>
    <scope>NUCLEOTIDE SEQUENCE [LARGE SCALE GENOMIC DNA]</scope>
</reference>
<evidence type="ECO:0000256" key="3">
    <source>
        <dbReference type="ARBA" id="ARBA00022448"/>
    </source>
</evidence>
<evidence type="ECO:0000256" key="2">
    <source>
        <dbReference type="ARBA" id="ARBA00009773"/>
    </source>
</evidence>
<feature type="transmembrane region" description="Helical" evidence="8">
    <location>
        <begin position="61"/>
        <end position="82"/>
    </location>
</feature>
<proteinExistence type="inferred from homology"/>
<evidence type="ECO:0000256" key="5">
    <source>
        <dbReference type="ARBA" id="ARBA00022692"/>
    </source>
</evidence>
<dbReference type="Pfam" id="PF01594">
    <property type="entry name" value="AI-2E_transport"/>
    <property type="match status" value="1"/>
</dbReference>
<dbReference type="PANTHER" id="PTHR21716">
    <property type="entry name" value="TRANSMEMBRANE PROTEIN"/>
    <property type="match status" value="1"/>
</dbReference>
<keyword evidence="4" id="KW-1003">Cell membrane</keyword>
<accession>A0A1F5ZRP0</accession>
<feature type="transmembrane region" description="Helical" evidence="8">
    <location>
        <begin position="132"/>
        <end position="151"/>
    </location>
</feature>
<dbReference type="GO" id="GO:0005886">
    <property type="term" value="C:plasma membrane"/>
    <property type="evidence" value="ECO:0007669"/>
    <property type="project" value="UniProtKB-SubCell"/>
</dbReference>
<evidence type="ECO:0000256" key="7">
    <source>
        <dbReference type="ARBA" id="ARBA00023136"/>
    </source>
</evidence>
<keyword evidence="6 8" id="KW-1133">Transmembrane helix</keyword>
<dbReference type="InterPro" id="IPR002549">
    <property type="entry name" value="AI-2E-like"/>
</dbReference>
<evidence type="ECO:0000256" key="4">
    <source>
        <dbReference type="ARBA" id="ARBA00022475"/>
    </source>
</evidence>
<feature type="transmembrane region" description="Helical" evidence="8">
    <location>
        <begin position="232"/>
        <end position="260"/>
    </location>
</feature>
<evidence type="ECO:0008006" key="11">
    <source>
        <dbReference type="Google" id="ProtNLM"/>
    </source>
</evidence>
<comment type="similarity">
    <text evidence="2">Belongs to the autoinducer-2 exporter (AI-2E) (TC 2.A.86) family.</text>
</comment>